<dbReference type="SUPFAM" id="SSF51735">
    <property type="entry name" value="NAD(P)-binding Rossmann-fold domains"/>
    <property type="match status" value="1"/>
</dbReference>
<gene>
    <name evidence="8" type="ORF">V5O48_006819</name>
</gene>
<comment type="caution">
    <text evidence="8">The sequence shown here is derived from an EMBL/GenBank/DDBJ whole genome shotgun (WGS) entry which is preliminary data.</text>
</comment>
<dbReference type="Gene3D" id="3.40.50.720">
    <property type="entry name" value="NAD(P)-binding Rossmann-like Domain"/>
    <property type="match status" value="1"/>
</dbReference>
<dbReference type="InterPro" id="IPR013154">
    <property type="entry name" value="ADH-like_N"/>
</dbReference>
<organism evidence="8 9">
    <name type="scientific">Marasmius crinis-equi</name>
    <dbReference type="NCBI Taxonomy" id="585013"/>
    <lineage>
        <taxon>Eukaryota</taxon>
        <taxon>Fungi</taxon>
        <taxon>Dikarya</taxon>
        <taxon>Basidiomycota</taxon>
        <taxon>Agaricomycotina</taxon>
        <taxon>Agaricomycetes</taxon>
        <taxon>Agaricomycetidae</taxon>
        <taxon>Agaricales</taxon>
        <taxon>Marasmiineae</taxon>
        <taxon>Marasmiaceae</taxon>
        <taxon>Marasmius</taxon>
    </lineage>
</organism>
<dbReference type="InterPro" id="IPR011032">
    <property type="entry name" value="GroES-like_sf"/>
</dbReference>
<dbReference type="SUPFAM" id="SSF50129">
    <property type="entry name" value="GroES-like"/>
    <property type="match status" value="1"/>
</dbReference>
<dbReference type="Gene3D" id="3.90.180.10">
    <property type="entry name" value="Medium-chain alcohol dehydrogenases, catalytic domain"/>
    <property type="match status" value="1"/>
</dbReference>
<dbReference type="PROSITE" id="PS00059">
    <property type="entry name" value="ADH_ZINC"/>
    <property type="match status" value="1"/>
</dbReference>
<keyword evidence="9" id="KW-1185">Reference proteome</keyword>
<feature type="domain" description="Enoyl reductase (ER)" evidence="7">
    <location>
        <begin position="9"/>
        <end position="331"/>
    </location>
</feature>
<evidence type="ECO:0000256" key="6">
    <source>
        <dbReference type="RuleBase" id="RU361277"/>
    </source>
</evidence>
<dbReference type="Pfam" id="PF00107">
    <property type="entry name" value="ADH_zinc_N"/>
    <property type="match status" value="1"/>
</dbReference>
<keyword evidence="5" id="KW-0560">Oxidoreductase</keyword>
<dbReference type="InterPro" id="IPR020843">
    <property type="entry name" value="ER"/>
</dbReference>
<proteinExistence type="inferred from homology"/>
<dbReference type="PANTHER" id="PTHR42940">
    <property type="entry name" value="ALCOHOL DEHYDROGENASE 1-RELATED"/>
    <property type="match status" value="1"/>
</dbReference>
<dbReference type="InterPro" id="IPR002328">
    <property type="entry name" value="ADH_Zn_CS"/>
</dbReference>
<accession>A0ABR3FIE4</accession>
<dbReference type="CDD" id="cd08254">
    <property type="entry name" value="hydroxyacyl_CoA_DH"/>
    <property type="match status" value="1"/>
</dbReference>
<dbReference type="InterPro" id="IPR036291">
    <property type="entry name" value="NAD(P)-bd_dom_sf"/>
</dbReference>
<keyword evidence="3 6" id="KW-0479">Metal-binding</keyword>
<evidence type="ECO:0000256" key="5">
    <source>
        <dbReference type="ARBA" id="ARBA00023002"/>
    </source>
</evidence>
<evidence type="ECO:0000313" key="8">
    <source>
        <dbReference type="EMBL" id="KAL0575142.1"/>
    </source>
</evidence>
<evidence type="ECO:0000256" key="4">
    <source>
        <dbReference type="ARBA" id="ARBA00022833"/>
    </source>
</evidence>
<dbReference type="PANTHER" id="PTHR42940:SF8">
    <property type="entry name" value="VACUOLAR PROTEIN SORTING-ASSOCIATED PROTEIN 11"/>
    <property type="match status" value="1"/>
</dbReference>
<dbReference type="Pfam" id="PF08240">
    <property type="entry name" value="ADH_N"/>
    <property type="match status" value="1"/>
</dbReference>
<evidence type="ECO:0000256" key="2">
    <source>
        <dbReference type="ARBA" id="ARBA00008072"/>
    </source>
</evidence>
<protein>
    <recommendedName>
        <fullName evidence="7">Enoyl reductase (ER) domain-containing protein</fullName>
    </recommendedName>
</protein>
<sequence>MLGALYKPGIYDLVIEKHHPVPRPSKGEVLLKVAASGVCHSDVTWLSGIAKDERKFIMGHEVCGTPVELGLEVDSEEIKLGKLYSVYLFNSCAEAMAGTTVVGVGIDGGFAPYVVVAANQLLEVPENVPVEVAAIAADAGITAYHAVHDTAGIKPGTNYRVLIFGIGGLGHLAVQFAKHYGATVYACDIKPEARELALELGAAEAFDLIEMDQKIKDGFTVDITIDFVANSLTFANAFGALTGNLTSRSTSPKLVLIGISSETFTASELNLVTSNVSVLGSTYGSRDNGKVVLDLFSKGAVRPIVKTEPLENVQKVINELRASQYVGRKVLLPK</sequence>
<reference evidence="8 9" key="1">
    <citation type="submission" date="2024-02" db="EMBL/GenBank/DDBJ databases">
        <title>A draft genome for the cacao thread blight pathogen Marasmius crinis-equi.</title>
        <authorList>
            <person name="Cohen S.P."/>
            <person name="Baruah I.K."/>
            <person name="Amoako-Attah I."/>
            <person name="Bukari Y."/>
            <person name="Meinhardt L.W."/>
            <person name="Bailey B.A."/>
        </authorList>
    </citation>
    <scope>NUCLEOTIDE SEQUENCE [LARGE SCALE GENOMIC DNA]</scope>
    <source>
        <strain evidence="8 9">GH-76</strain>
    </source>
</reference>
<keyword evidence="4 6" id="KW-0862">Zinc</keyword>
<comment type="cofactor">
    <cofactor evidence="1 6">
        <name>Zn(2+)</name>
        <dbReference type="ChEBI" id="CHEBI:29105"/>
    </cofactor>
</comment>
<dbReference type="SMART" id="SM00829">
    <property type="entry name" value="PKS_ER"/>
    <property type="match status" value="1"/>
</dbReference>
<dbReference type="EMBL" id="JBAHYK010000332">
    <property type="protein sequence ID" value="KAL0575142.1"/>
    <property type="molecule type" value="Genomic_DNA"/>
</dbReference>
<dbReference type="Proteomes" id="UP001465976">
    <property type="component" value="Unassembled WGS sequence"/>
</dbReference>
<evidence type="ECO:0000259" key="7">
    <source>
        <dbReference type="SMART" id="SM00829"/>
    </source>
</evidence>
<comment type="similarity">
    <text evidence="2 6">Belongs to the zinc-containing alcohol dehydrogenase family.</text>
</comment>
<dbReference type="InterPro" id="IPR013149">
    <property type="entry name" value="ADH-like_C"/>
</dbReference>
<name>A0ABR3FIE4_9AGAR</name>
<evidence type="ECO:0000256" key="1">
    <source>
        <dbReference type="ARBA" id="ARBA00001947"/>
    </source>
</evidence>
<evidence type="ECO:0000256" key="3">
    <source>
        <dbReference type="ARBA" id="ARBA00022723"/>
    </source>
</evidence>
<evidence type="ECO:0000313" key="9">
    <source>
        <dbReference type="Proteomes" id="UP001465976"/>
    </source>
</evidence>